<sequence length="94" mass="10569">MGSNPTALTDVRTRREVVPAPRLEEFNITLIIHGKYRLKHRTIRANSVPRGDPLHDTWLEGTRLAHGDVNAEKAVSVLQREDTDPATRRYGISG</sequence>
<protein>
    <submittedName>
        <fullName evidence="1">Uncharacterized protein</fullName>
    </submittedName>
</protein>
<keyword evidence="2" id="KW-1185">Reference proteome</keyword>
<comment type="caution">
    <text evidence="1">The sequence shown here is derived from an EMBL/GenBank/DDBJ whole genome shotgun (WGS) entry which is preliminary data.</text>
</comment>
<dbReference type="EMBL" id="JANHOG010002419">
    <property type="protein sequence ID" value="KAJ3523620.1"/>
    <property type="molecule type" value="Genomic_DNA"/>
</dbReference>
<evidence type="ECO:0000313" key="1">
    <source>
        <dbReference type="EMBL" id="KAJ3523620.1"/>
    </source>
</evidence>
<dbReference type="Proteomes" id="UP001148662">
    <property type="component" value="Unassembled WGS sequence"/>
</dbReference>
<name>A0ACC1RQQ4_9APHY</name>
<evidence type="ECO:0000313" key="2">
    <source>
        <dbReference type="Proteomes" id="UP001148662"/>
    </source>
</evidence>
<proteinExistence type="predicted"/>
<accession>A0ACC1RQQ4</accession>
<reference evidence="1" key="1">
    <citation type="submission" date="2022-07" db="EMBL/GenBank/DDBJ databases">
        <title>Genome Sequence of Phlebia brevispora.</title>
        <authorList>
            <person name="Buettner E."/>
        </authorList>
    </citation>
    <scope>NUCLEOTIDE SEQUENCE</scope>
    <source>
        <strain evidence="1">MPL23</strain>
    </source>
</reference>
<gene>
    <name evidence="1" type="ORF">NM688_g8697</name>
</gene>
<organism evidence="1 2">
    <name type="scientific">Phlebia brevispora</name>
    <dbReference type="NCBI Taxonomy" id="194682"/>
    <lineage>
        <taxon>Eukaryota</taxon>
        <taxon>Fungi</taxon>
        <taxon>Dikarya</taxon>
        <taxon>Basidiomycota</taxon>
        <taxon>Agaricomycotina</taxon>
        <taxon>Agaricomycetes</taxon>
        <taxon>Polyporales</taxon>
        <taxon>Meruliaceae</taxon>
        <taxon>Phlebia</taxon>
    </lineage>
</organism>